<keyword evidence="4 11" id="KW-0732">Signal</keyword>
<protein>
    <submittedName>
        <fullName evidence="13">HIPL1 protein</fullName>
    </submittedName>
</protein>
<keyword evidence="9" id="KW-0449">Lipoprotein</keyword>
<organism evidence="13 14">
    <name type="scientific">Dichanthelium oligosanthes</name>
    <dbReference type="NCBI Taxonomy" id="888268"/>
    <lineage>
        <taxon>Eukaryota</taxon>
        <taxon>Viridiplantae</taxon>
        <taxon>Streptophyta</taxon>
        <taxon>Embryophyta</taxon>
        <taxon>Tracheophyta</taxon>
        <taxon>Spermatophyta</taxon>
        <taxon>Magnoliopsida</taxon>
        <taxon>Liliopsida</taxon>
        <taxon>Poales</taxon>
        <taxon>Poaceae</taxon>
        <taxon>PACMAD clade</taxon>
        <taxon>Panicoideae</taxon>
        <taxon>Panicodae</taxon>
        <taxon>Paniceae</taxon>
        <taxon>Dichantheliinae</taxon>
        <taxon>Dichanthelium</taxon>
    </lineage>
</organism>
<dbReference type="Gene3D" id="2.120.10.30">
    <property type="entry name" value="TolB, C-terminal domain"/>
    <property type="match status" value="1"/>
</dbReference>
<dbReference type="InterPro" id="IPR012938">
    <property type="entry name" value="Glc/Sorbosone_DH"/>
</dbReference>
<reference evidence="13 14" key="1">
    <citation type="submission" date="2016-09" db="EMBL/GenBank/DDBJ databases">
        <title>The draft genome of Dichanthelium oligosanthes: A C3 panicoid grass species.</title>
        <authorList>
            <person name="Studer A.J."/>
            <person name="Schnable J.C."/>
            <person name="Brutnell T.P."/>
        </authorList>
    </citation>
    <scope>NUCLEOTIDE SEQUENCE [LARGE SCALE GENOMIC DNA]</scope>
    <source>
        <strain evidence="14">cv. Kellogg 1175</strain>
        <tissue evidence="13">Leaf</tissue>
    </source>
</reference>
<evidence type="ECO:0000256" key="7">
    <source>
        <dbReference type="ARBA" id="ARBA00023136"/>
    </source>
</evidence>
<comment type="cofactor">
    <cofactor evidence="1">
        <name>pyrroloquinoline quinone</name>
        <dbReference type="ChEBI" id="CHEBI:58442"/>
    </cofactor>
</comment>
<dbReference type="OrthoDB" id="10266706at2759"/>
<dbReference type="GO" id="GO:0005886">
    <property type="term" value="C:plasma membrane"/>
    <property type="evidence" value="ECO:0007669"/>
    <property type="project" value="UniProtKB-SubCell"/>
</dbReference>
<comment type="caution">
    <text evidence="13">The sequence shown here is derived from an EMBL/GenBank/DDBJ whole genome shotgun (WGS) entry which is preliminary data.</text>
</comment>
<keyword evidence="8" id="KW-0325">Glycoprotein</keyword>
<feature type="domain" description="Glucose/Sorbosone dehydrogenase" evidence="12">
    <location>
        <begin position="261"/>
        <end position="542"/>
    </location>
</feature>
<evidence type="ECO:0000256" key="10">
    <source>
        <dbReference type="ARBA" id="ARBA00061483"/>
    </source>
</evidence>
<dbReference type="PANTHER" id="PTHR19328:SF73">
    <property type="entry name" value="PROTEIN, PUTATIVE, EXPRESSED-RELATED"/>
    <property type="match status" value="1"/>
</dbReference>
<evidence type="ECO:0000313" key="13">
    <source>
        <dbReference type="EMBL" id="OEL33274.1"/>
    </source>
</evidence>
<name>A0A1E5W7B7_9POAL</name>
<evidence type="ECO:0000259" key="12">
    <source>
        <dbReference type="Pfam" id="PF07995"/>
    </source>
</evidence>
<dbReference type="Pfam" id="PF07995">
    <property type="entry name" value="GSDH"/>
    <property type="match status" value="1"/>
</dbReference>
<dbReference type="FunFam" id="2.120.10.30:FF:000067">
    <property type="entry name" value="HHIP-like 1"/>
    <property type="match status" value="1"/>
</dbReference>
<gene>
    <name evidence="13" type="ORF">BAE44_0005707</name>
</gene>
<dbReference type="EMBL" id="LWDX02019263">
    <property type="protein sequence ID" value="OEL33274.1"/>
    <property type="molecule type" value="Genomic_DNA"/>
</dbReference>
<dbReference type="InterPro" id="IPR011042">
    <property type="entry name" value="6-blade_b-propeller_TolB-like"/>
</dbReference>
<evidence type="ECO:0000256" key="6">
    <source>
        <dbReference type="ARBA" id="ARBA00023002"/>
    </source>
</evidence>
<evidence type="ECO:0000256" key="1">
    <source>
        <dbReference type="ARBA" id="ARBA00001931"/>
    </source>
</evidence>
<keyword evidence="5" id="KW-0634">PQQ</keyword>
<comment type="subcellular location">
    <subcellularLocation>
        <location evidence="2">Cell membrane</location>
        <topology evidence="2">Lipid-anchor</topology>
    </subcellularLocation>
</comment>
<dbReference type="AlphaFoldDB" id="A0A1E5W7B7"/>
<keyword evidence="3" id="KW-1003">Cell membrane</keyword>
<dbReference type="GO" id="GO:0016491">
    <property type="term" value="F:oxidoreductase activity"/>
    <property type="evidence" value="ECO:0007669"/>
    <property type="project" value="UniProtKB-KW"/>
</dbReference>
<accession>A0A1E5W7B7</accession>
<evidence type="ECO:0000256" key="11">
    <source>
        <dbReference type="SAM" id="SignalP"/>
    </source>
</evidence>
<dbReference type="PANTHER" id="PTHR19328">
    <property type="entry name" value="HEDGEHOG-INTERACTING PROTEIN"/>
    <property type="match status" value="1"/>
</dbReference>
<evidence type="ECO:0000256" key="2">
    <source>
        <dbReference type="ARBA" id="ARBA00004193"/>
    </source>
</evidence>
<dbReference type="SUPFAM" id="SSF50952">
    <property type="entry name" value="Soluble quinoprotein glucose dehydrogenase"/>
    <property type="match status" value="1"/>
</dbReference>
<keyword evidence="14" id="KW-1185">Reference proteome</keyword>
<dbReference type="STRING" id="888268.A0A1E5W7B7"/>
<feature type="signal peptide" evidence="11">
    <location>
        <begin position="1"/>
        <end position="25"/>
    </location>
</feature>
<dbReference type="Proteomes" id="UP000095767">
    <property type="component" value="Unassembled WGS sequence"/>
</dbReference>
<evidence type="ECO:0000256" key="3">
    <source>
        <dbReference type="ARBA" id="ARBA00022475"/>
    </source>
</evidence>
<feature type="chain" id="PRO_5009188977" evidence="11">
    <location>
        <begin position="26"/>
        <end position="723"/>
    </location>
</feature>
<dbReference type="InterPro" id="IPR011041">
    <property type="entry name" value="Quinoprot_gluc/sorb_DH_b-prop"/>
</dbReference>
<proteinExistence type="inferred from homology"/>
<evidence type="ECO:0000256" key="9">
    <source>
        <dbReference type="ARBA" id="ARBA00023288"/>
    </source>
</evidence>
<keyword evidence="6" id="KW-0560">Oxidoreductase</keyword>
<evidence type="ECO:0000256" key="8">
    <source>
        <dbReference type="ARBA" id="ARBA00023180"/>
    </source>
</evidence>
<evidence type="ECO:0000256" key="5">
    <source>
        <dbReference type="ARBA" id="ARBA00022891"/>
    </source>
</evidence>
<keyword evidence="7" id="KW-0472">Membrane</keyword>
<comment type="similarity">
    <text evidence="10">Belongs to the PQQ oxidoreductase GdhB family.</text>
</comment>
<evidence type="ECO:0000256" key="4">
    <source>
        <dbReference type="ARBA" id="ARBA00022729"/>
    </source>
</evidence>
<sequence>MRPGAAVCALLLSISWLLLLPASLAYPLCTDARAPVLLNNTLKFCASSSANTSSCCDAAADAALGTQFDAMNVSDAACAAVLKSILCAVISIPTLVFLSPASYFYFYINHTTAPHVLFSFYCPYSADLFDAGPKIRTIPFLCNSTSSAASAQSKETTQDYCKLVWETCKDVKIMNSPFQPPLQGSAPPPSTPSKLTDAWQSENDFCTSFGGAPSDQSVCLGGNTVSFNATQPSPSPKGICLERIGNGSYLNMAPHPDGSNRIFLGSQAGKIWLATVPEQGSGGTLQFEEASPFVDLTDQVHFDSAFGLMGMAFHPDFATNGRFFASYNCDRTKSPSCTGRCSCNSDVGCDPTKLGTDNGAQPCQYQVVVSEYSAKGSSANVSEATSADPSEVRRIFTMGLPYTSQHGGQVLFGPTDGYLYLMMGDGGGKGDPFNFAQNKKSPLGKIMRLDIDNTPRASEISNTSLWGNYSIPKDNPYADDSELEPEIWALGLRNPWRCSFDSERPSYFYCGDVGQDQYEEVDLISKGGNYGWRALEGPLVYHPPWAPGGNTSLNSINAIPPIMGYSHSDVNKKIGSASIMGGYVYRGSADPCLYGRYLYADLYASAMWTGTETPESSGNYTSTLIPFSCSKDSPIACETAAGSPLPSLGYIFSFGEDNSKDIYVLASKGVYRVVRPSLCSYTCPTERAGTTPAGPSSKAAASAVSDRMGVLLLSAIMFWVLIR</sequence>
<evidence type="ECO:0000313" key="14">
    <source>
        <dbReference type="Proteomes" id="UP000095767"/>
    </source>
</evidence>